<name>A0A1G6YTN4_9GAMM</name>
<organism evidence="4 5">
    <name type="scientific">Psychrobacter pacificensis</name>
    <dbReference type="NCBI Taxonomy" id="112002"/>
    <lineage>
        <taxon>Bacteria</taxon>
        <taxon>Pseudomonadati</taxon>
        <taxon>Pseudomonadota</taxon>
        <taxon>Gammaproteobacteria</taxon>
        <taxon>Moraxellales</taxon>
        <taxon>Moraxellaceae</taxon>
        <taxon>Psychrobacter</taxon>
    </lineage>
</organism>
<reference evidence="4 5" key="2">
    <citation type="submission" date="2016-10" db="EMBL/GenBank/DDBJ databases">
        <authorList>
            <person name="de Groot N.N."/>
        </authorList>
    </citation>
    <scope>NUCLEOTIDE SEQUENCE [LARGE SCALE GENOMIC DNA]</scope>
    <source>
        <strain evidence="4 5">DSM 23406</strain>
    </source>
</reference>
<reference evidence="3" key="1">
    <citation type="journal article" date="2014" name="Int. J. Syst. Evol. Microbiol.">
        <title>Complete genome of a new Firmicutes species belonging to the dominant human colonic microbiota ('Ruminococcus bicirculans') reveals two chromosomes and a selective capacity to utilize plant glucans.</title>
        <authorList>
            <consortium name="NISC Comparative Sequencing Program"/>
            <person name="Wegmann U."/>
            <person name="Louis P."/>
            <person name="Goesmann A."/>
            <person name="Henrissat B."/>
            <person name="Duncan S.H."/>
            <person name="Flint H.J."/>
        </authorList>
    </citation>
    <scope>NUCLEOTIDE SEQUENCE</scope>
    <source>
        <strain evidence="3">NBRC 103191</strain>
    </source>
</reference>
<evidence type="ECO:0000256" key="2">
    <source>
        <dbReference type="SAM" id="Phobius"/>
    </source>
</evidence>
<reference evidence="6" key="3">
    <citation type="journal article" date="2019" name="Int. J. Syst. Evol. Microbiol.">
        <title>The Global Catalogue of Microorganisms (GCM) 10K type strain sequencing project: providing services to taxonomists for standard genome sequencing and annotation.</title>
        <authorList>
            <consortium name="The Broad Institute Genomics Platform"/>
            <consortium name="The Broad Institute Genome Sequencing Center for Infectious Disease"/>
            <person name="Wu L."/>
            <person name="Ma J."/>
        </authorList>
    </citation>
    <scope>NUCLEOTIDE SEQUENCE [LARGE SCALE GENOMIC DNA]</scope>
    <source>
        <strain evidence="6">NBRC 103191</strain>
    </source>
</reference>
<keyword evidence="1" id="KW-0175">Coiled coil</keyword>
<dbReference type="EMBL" id="BSOK01000011">
    <property type="protein sequence ID" value="GLR28565.1"/>
    <property type="molecule type" value="Genomic_DNA"/>
</dbReference>
<evidence type="ECO:0000313" key="6">
    <source>
        <dbReference type="Proteomes" id="UP001156645"/>
    </source>
</evidence>
<dbReference type="AlphaFoldDB" id="A0A1G6YTN4"/>
<feature type="transmembrane region" description="Helical" evidence="2">
    <location>
        <begin position="229"/>
        <end position="250"/>
    </location>
</feature>
<gene>
    <name evidence="3" type="ORF">GCM10007915_08030</name>
    <name evidence="4" type="ORF">SAMN05660405_01807</name>
</gene>
<dbReference type="Proteomes" id="UP001156645">
    <property type="component" value="Unassembled WGS sequence"/>
</dbReference>
<feature type="coiled-coil region" evidence="1">
    <location>
        <begin position="126"/>
        <end position="174"/>
    </location>
</feature>
<protein>
    <submittedName>
        <fullName evidence="4">Uncharacterized protein</fullName>
    </submittedName>
</protein>
<dbReference type="RefSeq" id="WP_143007425.1">
    <property type="nucleotide sequence ID" value="NZ_BSOK01000011.1"/>
</dbReference>
<evidence type="ECO:0000313" key="4">
    <source>
        <dbReference type="EMBL" id="SDD93423.1"/>
    </source>
</evidence>
<evidence type="ECO:0000313" key="5">
    <source>
        <dbReference type="Proteomes" id="UP000198501"/>
    </source>
</evidence>
<proteinExistence type="predicted"/>
<keyword evidence="2" id="KW-0472">Membrane</keyword>
<accession>A0A1G6YTN4</accession>
<evidence type="ECO:0000256" key="1">
    <source>
        <dbReference type="SAM" id="Coils"/>
    </source>
</evidence>
<dbReference type="EMBL" id="FNAL01000013">
    <property type="protein sequence ID" value="SDD93423.1"/>
    <property type="molecule type" value="Genomic_DNA"/>
</dbReference>
<evidence type="ECO:0000313" key="3">
    <source>
        <dbReference type="EMBL" id="GLR28565.1"/>
    </source>
</evidence>
<feature type="transmembrane region" description="Helical" evidence="2">
    <location>
        <begin position="262"/>
        <end position="280"/>
    </location>
</feature>
<keyword evidence="6" id="KW-1185">Reference proteome</keyword>
<dbReference type="Proteomes" id="UP000198501">
    <property type="component" value="Unassembled WGS sequence"/>
</dbReference>
<keyword evidence="2" id="KW-1133">Transmembrane helix</keyword>
<keyword evidence="2" id="KW-0812">Transmembrane</keyword>
<reference evidence="3" key="4">
    <citation type="submission" date="2023-01" db="EMBL/GenBank/DDBJ databases">
        <title>Draft genome sequence of Psychrobacter pacificensis strain NBRC 103191.</title>
        <authorList>
            <person name="Sun Q."/>
            <person name="Mori K."/>
        </authorList>
    </citation>
    <scope>NUCLEOTIDE SEQUENCE</scope>
    <source>
        <strain evidence="3">NBRC 103191</strain>
    </source>
</reference>
<sequence length="364" mass="40812">MEDMLLGFENDIANIIEIFNKFRDSIGDKPVSKSTKNHIENFIKALNDYEVISDKGSIEEIAEAILNICSSVTSIGLFIDDVGEQTKSHKNDLSGSATALRKKIESSSILKVTLTDKARLNVSSDMQDYRSFKKKLKDNNEKIEELNRRIKKALDESEVKADSLTKQIESLEKTYKSKIGAISLEYEKELKAINDKNSELDTLLGNAAGRVIVSEYALSAEQERKAANWLRICSLVCMVLIVAIAGYSFLESITQSFDLSNALLRLALVFLLSVPAAYLARESTKHRQQQYTHLQTSLDLKAINPYIASLPEEEQHKIKSEIAQRIFAPKDFQSVSNESYPINSQEVIMALISKFGNDKDKSAD</sequence>